<name>A0A397URH9_9GLOM</name>
<gene>
    <name evidence="1" type="ORF">C2G38_60592</name>
</gene>
<reference evidence="1 2" key="1">
    <citation type="submission" date="2018-06" db="EMBL/GenBank/DDBJ databases">
        <title>Comparative genomics reveals the genomic features of Rhizophagus irregularis, R. cerebriforme, R. diaphanum and Gigaspora rosea, and their symbiotic lifestyle signature.</title>
        <authorList>
            <person name="Morin E."/>
            <person name="San Clemente H."/>
            <person name="Chen E.C.H."/>
            <person name="De La Providencia I."/>
            <person name="Hainaut M."/>
            <person name="Kuo A."/>
            <person name="Kohler A."/>
            <person name="Murat C."/>
            <person name="Tang N."/>
            <person name="Roy S."/>
            <person name="Loubradou J."/>
            <person name="Henrissat B."/>
            <person name="Grigoriev I.V."/>
            <person name="Corradi N."/>
            <person name="Roux C."/>
            <person name="Martin F.M."/>
        </authorList>
    </citation>
    <scope>NUCLEOTIDE SEQUENCE [LARGE SCALE GENOMIC DNA]</scope>
    <source>
        <strain evidence="1 2">DAOM 194757</strain>
    </source>
</reference>
<evidence type="ECO:0000313" key="2">
    <source>
        <dbReference type="Proteomes" id="UP000266673"/>
    </source>
</evidence>
<dbReference type="AlphaFoldDB" id="A0A397URH9"/>
<dbReference type="OrthoDB" id="2378818at2759"/>
<evidence type="ECO:0000313" key="1">
    <source>
        <dbReference type="EMBL" id="RIB11978.1"/>
    </source>
</evidence>
<keyword evidence="2" id="KW-1185">Reference proteome</keyword>
<organism evidence="1 2">
    <name type="scientific">Gigaspora rosea</name>
    <dbReference type="NCBI Taxonomy" id="44941"/>
    <lineage>
        <taxon>Eukaryota</taxon>
        <taxon>Fungi</taxon>
        <taxon>Fungi incertae sedis</taxon>
        <taxon>Mucoromycota</taxon>
        <taxon>Glomeromycotina</taxon>
        <taxon>Glomeromycetes</taxon>
        <taxon>Diversisporales</taxon>
        <taxon>Gigasporaceae</taxon>
        <taxon>Gigaspora</taxon>
    </lineage>
</organism>
<protein>
    <submittedName>
        <fullName evidence="1">Uncharacterized protein</fullName>
    </submittedName>
</protein>
<comment type="caution">
    <text evidence="1">The sequence shown here is derived from an EMBL/GenBank/DDBJ whole genome shotgun (WGS) entry which is preliminary data.</text>
</comment>
<sequence>MKNFNDIWWCDVCGNKSPTSEYGCCIVCNFRTCPAHCNPGQKCKPVSYCRNRHPLYYLRSSRTWKCDGCSRISYDDDGRRFRCKNCDYNKCFLCLLLE</sequence>
<proteinExistence type="predicted"/>
<accession>A0A397URH9</accession>
<dbReference type="EMBL" id="QKWP01001076">
    <property type="protein sequence ID" value="RIB11978.1"/>
    <property type="molecule type" value="Genomic_DNA"/>
</dbReference>
<dbReference type="Proteomes" id="UP000266673">
    <property type="component" value="Unassembled WGS sequence"/>
</dbReference>